<proteinExistence type="inferred from homology"/>
<feature type="compositionally biased region" description="Low complexity" evidence="9">
    <location>
        <begin position="242"/>
        <end position="263"/>
    </location>
</feature>
<dbReference type="GO" id="GO:0006364">
    <property type="term" value="P:rRNA processing"/>
    <property type="evidence" value="ECO:0007669"/>
    <property type="project" value="UniProtKB-KW"/>
</dbReference>
<evidence type="ECO:0000256" key="3">
    <source>
        <dbReference type="ARBA" id="ARBA00022552"/>
    </source>
</evidence>
<evidence type="ECO:0000256" key="5">
    <source>
        <dbReference type="ARBA" id="ARBA00038007"/>
    </source>
</evidence>
<evidence type="ECO:0000256" key="9">
    <source>
        <dbReference type="SAM" id="MobiDB-lite"/>
    </source>
</evidence>
<evidence type="ECO:0000256" key="4">
    <source>
        <dbReference type="ARBA" id="ARBA00023242"/>
    </source>
</evidence>
<dbReference type="InterPro" id="IPR000467">
    <property type="entry name" value="G_patch_dom"/>
</dbReference>
<dbReference type="PANTHER" id="PTHR23149:SF31">
    <property type="entry name" value="PROTEIN PXR1"/>
    <property type="match status" value="1"/>
</dbReference>
<evidence type="ECO:0000256" key="7">
    <source>
        <dbReference type="ARBA" id="ARBA00043878"/>
    </source>
</evidence>
<dbReference type="GO" id="GO:0005730">
    <property type="term" value="C:nucleolus"/>
    <property type="evidence" value="ECO:0007669"/>
    <property type="project" value="UniProtKB-SubCell"/>
</dbReference>
<dbReference type="PROSITE" id="PS50174">
    <property type="entry name" value="G_PATCH"/>
    <property type="match status" value="1"/>
</dbReference>
<dbReference type="PANTHER" id="PTHR23149">
    <property type="entry name" value="G PATCH DOMAIN CONTAINING PROTEIN"/>
    <property type="match status" value="1"/>
</dbReference>
<evidence type="ECO:0000259" key="10">
    <source>
        <dbReference type="PROSITE" id="PS50174"/>
    </source>
</evidence>
<feature type="compositionally biased region" description="Basic residues" evidence="9">
    <location>
        <begin position="225"/>
        <end position="241"/>
    </location>
</feature>
<dbReference type="InterPro" id="IPR050656">
    <property type="entry name" value="PINX1"/>
</dbReference>
<feature type="coiled-coil region" evidence="8">
    <location>
        <begin position="105"/>
        <end position="132"/>
    </location>
</feature>
<dbReference type="EMBL" id="ML994635">
    <property type="protein sequence ID" value="KAF2185094.1"/>
    <property type="molecule type" value="Genomic_DNA"/>
</dbReference>
<feature type="compositionally biased region" description="Low complexity" evidence="9">
    <location>
        <begin position="208"/>
        <end position="224"/>
    </location>
</feature>
<keyword evidence="3" id="KW-0698">rRNA processing</keyword>
<dbReference type="Proteomes" id="UP000800200">
    <property type="component" value="Unassembled WGS sequence"/>
</dbReference>
<evidence type="ECO:0000256" key="1">
    <source>
        <dbReference type="ARBA" id="ARBA00004604"/>
    </source>
</evidence>
<evidence type="ECO:0000256" key="8">
    <source>
        <dbReference type="SAM" id="Coils"/>
    </source>
</evidence>
<protein>
    <recommendedName>
        <fullName evidence="6">PinX1-related protein 1</fullName>
    </recommendedName>
</protein>
<keyword evidence="2" id="KW-0690">Ribosome biogenesis</keyword>
<reference evidence="11" key="1">
    <citation type="journal article" date="2020" name="Stud. Mycol.">
        <title>101 Dothideomycetes genomes: a test case for predicting lifestyles and emergence of pathogens.</title>
        <authorList>
            <person name="Haridas S."/>
            <person name="Albert R."/>
            <person name="Binder M."/>
            <person name="Bloem J."/>
            <person name="Labutti K."/>
            <person name="Salamov A."/>
            <person name="Andreopoulos B."/>
            <person name="Baker S."/>
            <person name="Barry K."/>
            <person name="Bills G."/>
            <person name="Bluhm B."/>
            <person name="Cannon C."/>
            <person name="Castanera R."/>
            <person name="Culley D."/>
            <person name="Daum C."/>
            <person name="Ezra D."/>
            <person name="Gonzalez J."/>
            <person name="Henrissat B."/>
            <person name="Kuo A."/>
            <person name="Liang C."/>
            <person name="Lipzen A."/>
            <person name="Lutzoni F."/>
            <person name="Magnuson J."/>
            <person name="Mondo S."/>
            <person name="Nolan M."/>
            <person name="Ohm R."/>
            <person name="Pangilinan J."/>
            <person name="Park H.-J."/>
            <person name="Ramirez L."/>
            <person name="Alfaro M."/>
            <person name="Sun H."/>
            <person name="Tritt A."/>
            <person name="Yoshinaga Y."/>
            <person name="Zwiers L.-H."/>
            <person name="Turgeon B."/>
            <person name="Goodwin S."/>
            <person name="Spatafora J."/>
            <person name="Crous P."/>
            <person name="Grigoriev I."/>
        </authorList>
    </citation>
    <scope>NUCLEOTIDE SEQUENCE</scope>
    <source>
        <strain evidence="11">CBS 207.26</strain>
    </source>
</reference>
<gene>
    <name evidence="11" type="ORF">K469DRAFT_688305</name>
</gene>
<keyword evidence="8" id="KW-0175">Coiled coil</keyword>
<feature type="region of interest" description="Disordered" evidence="9">
    <location>
        <begin position="166"/>
        <end position="350"/>
    </location>
</feature>
<comment type="similarity">
    <text evidence="5">Belongs to the PINX1 family.</text>
</comment>
<evidence type="ECO:0000256" key="2">
    <source>
        <dbReference type="ARBA" id="ARBA00022517"/>
    </source>
</evidence>
<comment type="subcellular location">
    <subcellularLocation>
        <location evidence="1">Nucleus</location>
        <location evidence="1">Nucleolus</location>
    </subcellularLocation>
</comment>
<keyword evidence="12" id="KW-1185">Reference proteome</keyword>
<feature type="compositionally biased region" description="Basic and acidic residues" evidence="9">
    <location>
        <begin position="297"/>
        <end position="312"/>
    </location>
</feature>
<evidence type="ECO:0000313" key="12">
    <source>
        <dbReference type="Proteomes" id="UP000800200"/>
    </source>
</evidence>
<feature type="domain" description="G-patch" evidence="10">
    <location>
        <begin position="39"/>
        <end position="93"/>
    </location>
</feature>
<evidence type="ECO:0000256" key="6">
    <source>
        <dbReference type="ARBA" id="ARBA00041961"/>
    </source>
</evidence>
<dbReference type="GO" id="GO:0003676">
    <property type="term" value="F:nucleic acid binding"/>
    <property type="evidence" value="ECO:0007669"/>
    <property type="project" value="InterPro"/>
</dbReference>
<dbReference type="OrthoDB" id="29523at2759"/>
<feature type="compositionally biased region" description="Basic and acidic residues" evidence="9">
    <location>
        <begin position="166"/>
        <end position="197"/>
    </location>
</feature>
<sequence>MVQTPSVLAPIVCTMGLAAPKSRTRISHDPQNTTWANNTSRFGHRILTSQGWAPGSSLGAKDASHASHYTAASHSHIRVLLKDDNLGLGAKRGSEKAENFGLAGLESVLGRLNGREEEVKKEEQRREEAERKGWVARRYGFMNFISGGYLVGDKIERKIKTEAKAEVKEEVVVEEKKAKKRKRDSEVEEVKQEAEQRRLKRKKKSMDLRATAAADEAAESLSSKSKTKKDKKEKKKDKRSKSSTSEPATETATTNTTSPSHSPSPAPEEKLSDKTKRKAEKRARKEEKRLKKALKKAAKEKYKTDSTAHEPTELSLIVEEEEEMAISSSGPTTGTSTPLTSNSGLTFGASGRHAVRQRYIRQKKMASMDPQALKEVFPSHPFPGRTHHTNSV</sequence>
<feature type="compositionally biased region" description="Low complexity" evidence="9">
    <location>
        <begin position="327"/>
        <end position="346"/>
    </location>
</feature>
<name>A0A6A6DZV7_9PEZI</name>
<evidence type="ECO:0000313" key="11">
    <source>
        <dbReference type="EMBL" id="KAF2185094.1"/>
    </source>
</evidence>
<accession>A0A6A6DZV7</accession>
<keyword evidence="4" id="KW-0539">Nucleus</keyword>
<organism evidence="11 12">
    <name type="scientific">Zopfia rhizophila CBS 207.26</name>
    <dbReference type="NCBI Taxonomy" id="1314779"/>
    <lineage>
        <taxon>Eukaryota</taxon>
        <taxon>Fungi</taxon>
        <taxon>Dikarya</taxon>
        <taxon>Ascomycota</taxon>
        <taxon>Pezizomycotina</taxon>
        <taxon>Dothideomycetes</taxon>
        <taxon>Dothideomycetes incertae sedis</taxon>
        <taxon>Zopfiaceae</taxon>
        <taxon>Zopfia</taxon>
    </lineage>
</organism>
<dbReference type="AlphaFoldDB" id="A0A6A6DZV7"/>
<comment type="function">
    <text evidence="7">Involved in rRNA-processing at A0, A1 and A2 sites and negatively regulates telomerase.</text>
</comment>